<evidence type="ECO:0000313" key="1">
    <source>
        <dbReference type="EMBL" id="AXQ56575.1"/>
    </source>
</evidence>
<name>A0A385DDS3_9ACTN</name>
<gene>
    <name evidence="1" type="ORF">D0C37_19595</name>
</gene>
<dbReference type="KEGG" id="sky:D0C37_19595"/>
<dbReference type="Proteomes" id="UP000259636">
    <property type="component" value="Chromosome"/>
</dbReference>
<dbReference type="AlphaFoldDB" id="A0A385DDS3"/>
<organism evidence="1 2">
    <name type="scientific">Streptomyces koyangensis</name>
    <dbReference type="NCBI Taxonomy" id="188770"/>
    <lineage>
        <taxon>Bacteria</taxon>
        <taxon>Bacillati</taxon>
        <taxon>Actinomycetota</taxon>
        <taxon>Actinomycetes</taxon>
        <taxon>Kitasatosporales</taxon>
        <taxon>Streptomycetaceae</taxon>
        <taxon>Streptomyces</taxon>
        <taxon>Streptomyces aurantiacus group</taxon>
    </lineage>
</organism>
<protein>
    <submittedName>
        <fullName evidence="1">Uncharacterized protein</fullName>
    </submittedName>
</protein>
<sequence length="201" mass="22398">MIFLESGEDHPNWILLPATWPGERARRAFAKAVAQGMWELSGLEWGRRERRALAGVVEDFAANLPGTVEADRYFLYVDDPRLVPLPFWAVVVPSEGEAEETLRMVAQAYLPSPVRETEVEEISGRIGAGMRGLRYRDSGEGTLMVTLTYAWRSEEFGRDVMVRTVCHDPARLASRLDELDEVMAQLWLNPAPEPAGPGASG</sequence>
<accession>A0A385DDS3</accession>
<proteinExistence type="predicted"/>
<dbReference type="GeneID" id="300118945"/>
<reference evidence="1 2" key="1">
    <citation type="submission" date="2018-08" db="EMBL/GenBank/DDBJ databases">
        <authorList>
            <person name="Ferrada E.E."/>
            <person name="Latorre B.A."/>
        </authorList>
    </citation>
    <scope>NUCLEOTIDE SEQUENCE [LARGE SCALE GENOMIC DNA]</scope>
    <source>
        <strain evidence="1 2">VK-A60T</strain>
    </source>
</reference>
<evidence type="ECO:0000313" key="2">
    <source>
        <dbReference type="Proteomes" id="UP000259636"/>
    </source>
</evidence>
<dbReference type="EMBL" id="CP031742">
    <property type="protein sequence ID" value="AXQ56575.1"/>
    <property type="molecule type" value="Genomic_DNA"/>
</dbReference>
<dbReference type="RefSeq" id="WP_117349922.1">
    <property type="nucleotide sequence ID" value="NZ_CP031742.1"/>
</dbReference>